<gene>
    <name evidence="1" type="ORF">IEG06_11500</name>
</gene>
<accession>A0ABR8LV70</accession>
<organism evidence="1 2">
    <name type="scientific">Olleya marilimosa</name>
    <dbReference type="NCBI Taxonomy" id="272164"/>
    <lineage>
        <taxon>Bacteria</taxon>
        <taxon>Pseudomonadati</taxon>
        <taxon>Bacteroidota</taxon>
        <taxon>Flavobacteriia</taxon>
        <taxon>Flavobacteriales</taxon>
        <taxon>Flavobacteriaceae</taxon>
    </lineage>
</organism>
<keyword evidence="1" id="KW-0808">Transferase</keyword>
<sequence length="164" mass="18977">MKIGIIINFHNNEKDIDPNVFIKQFVKTSHLQFCLVNNASKDNTFELLNEIKNKCCNVSVVNVKKFKSDISAIRAGARYMSSQFDLNHLGYVSINLLNISHHGLKGLIEAISENQQHLLKFNIQELNNRKIKLSLFQSLFSIVDYLKKIKVENQFIKIQYLCTF</sequence>
<evidence type="ECO:0000313" key="2">
    <source>
        <dbReference type="Proteomes" id="UP000627521"/>
    </source>
</evidence>
<dbReference type="GO" id="GO:0016740">
    <property type="term" value="F:transferase activity"/>
    <property type="evidence" value="ECO:0007669"/>
    <property type="project" value="UniProtKB-KW"/>
</dbReference>
<evidence type="ECO:0000313" key="1">
    <source>
        <dbReference type="EMBL" id="MBD3864077.1"/>
    </source>
</evidence>
<dbReference type="InterPro" id="IPR029044">
    <property type="entry name" value="Nucleotide-diphossugar_trans"/>
</dbReference>
<dbReference type="Proteomes" id="UP000627521">
    <property type="component" value="Unassembled WGS sequence"/>
</dbReference>
<proteinExistence type="predicted"/>
<dbReference type="Gene3D" id="3.90.550.10">
    <property type="entry name" value="Spore Coat Polysaccharide Biosynthesis Protein SpsA, Chain A"/>
    <property type="match status" value="1"/>
</dbReference>
<comment type="caution">
    <text evidence="1">The sequence shown here is derived from an EMBL/GenBank/DDBJ whole genome shotgun (WGS) entry which is preliminary data.</text>
</comment>
<dbReference type="RefSeq" id="WP_191101510.1">
    <property type="nucleotide sequence ID" value="NZ_JACXXH010000006.1"/>
</dbReference>
<keyword evidence="2" id="KW-1185">Reference proteome</keyword>
<reference evidence="1 2" key="1">
    <citation type="submission" date="2020-09" db="EMBL/GenBank/DDBJ databases">
        <title>Bacillus nautilus sp. nov., Chryseoglobus crepusculi sp. nov, and Psychrobacter noctis sp. nov., isolated from deep-sea sponges from the equatorial Atlantic.</title>
        <authorList>
            <person name="Stennett H.L."/>
            <person name="Williams S.E."/>
        </authorList>
    </citation>
    <scope>NUCLEOTIDE SEQUENCE [LARGE SCALE GENOMIC DNA]</scope>
    <source>
        <strain evidence="1 2">28M-24</strain>
    </source>
</reference>
<dbReference type="EMBL" id="JACXXH010000006">
    <property type="protein sequence ID" value="MBD3864077.1"/>
    <property type="molecule type" value="Genomic_DNA"/>
</dbReference>
<name>A0ABR8LV70_9FLAO</name>
<protein>
    <submittedName>
        <fullName evidence="1">Family 2 glycosyl transferase</fullName>
    </submittedName>
</protein>